<keyword evidence="1" id="KW-0732">Signal</keyword>
<evidence type="ECO:0000256" key="2">
    <source>
        <dbReference type="ARBA" id="ARBA00023239"/>
    </source>
</evidence>
<dbReference type="InterPro" id="IPR008397">
    <property type="entry name" value="Alginate_lyase_dom"/>
</dbReference>
<reference evidence="4 5" key="1">
    <citation type="submission" date="2017-01" db="EMBL/GenBank/DDBJ databases">
        <title>Pseudomonas psychrotolerans genome sequencing and assembly.</title>
        <authorList>
            <person name="Vyas B."/>
            <person name="Mayilraj S."/>
        </authorList>
    </citation>
    <scope>NUCLEOTIDE SEQUENCE [LARGE SCALE GENOMIC DNA]</scope>
    <source>
        <strain evidence="4 5">SDS18</strain>
    </source>
</reference>
<gene>
    <name evidence="4" type="ORF">BVL52_10290</name>
</gene>
<dbReference type="Pfam" id="PF05426">
    <property type="entry name" value="Alginate_lyase"/>
    <property type="match status" value="1"/>
</dbReference>
<evidence type="ECO:0000259" key="3">
    <source>
        <dbReference type="Pfam" id="PF05426"/>
    </source>
</evidence>
<feature type="domain" description="Alginate lyase" evidence="3">
    <location>
        <begin position="63"/>
        <end position="293"/>
    </location>
</feature>
<dbReference type="Proteomes" id="UP000189310">
    <property type="component" value="Unassembled WGS sequence"/>
</dbReference>
<name>A0ABX3IT52_9PSED</name>
<protein>
    <recommendedName>
        <fullName evidence="3">Alginate lyase domain-containing protein</fullName>
    </recommendedName>
</protein>
<dbReference type="Gene3D" id="1.50.10.100">
    <property type="entry name" value="Chondroitin AC/alginate lyase"/>
    <property type="match status" value="1"/>
</dbReference>
<organism evidence="4 5">
    <name type="scientific">Pseudomonas oryzihabitans</name>
    <dbReference type="NCBI Taxonomy" id="47885"/>
    <lineage>
        <taxon>Bacteria</taxon>
        <taxon>Pseudomonadati</taxon>
        <taxon>Pseudomonadota</taxon>
        <taxon>Gammaproteobacteria</taxon>
        <taxon>Pseudomonadales</taxon>
        <taxon>Pseudomonadaceae</taxon>
        <taxon>Pseudomonas</taxon>
    </lineage>
</organism>
<dbReference type="SUPFAM" id="SSF48230">
    <property type="entry name" value="Chondroitin AC/alginate lyase"/>
    <property type="match status" value="1"/>
</dbReference>
<accession>A0ABX3IT52</accession>
<comment type="caution">
    <text evidence="4">The sequence shown here is derived from an EMBL/GenBank/DDBJ whole genome shotgun (WGS) entry which is preliminary data.</text>
</comment>
<proteinExistence type="predicted"/>
<evidence type="ECO:0000256" key="1">
    <source>
        <dbReference type="ARBA" id="ARBA00022729"/>
    </source>
</evidence>
<dbReference type="InterPro" id="IPR008929">
    <property type="entry name" value="Chondroitin_lyas"/>
</dbReference>
<evidence type="ECO:0000313" key="5">
    <source>
        <dbReference type="Proteomes" id="UP000189310"/>
    </source>
</evidence>
<evidence type="ECO:0000313" key="4">
    <source>
        <dbReference type="EMBL" id="ONN71540.1"/>
    </source>
</evidence>
<keyword evidence="2" id="KW-0456">Lyase</keyword>
<sequence>MLRRGCQAGGYQPSRATASQGIPAMSAALLYLALAAAPGHSTCLAATPPSAAALALAVSRPPAPEPQALPVIHTAGTLPHTGIHDQSAAAVRDFGYMLDLALAWRDSRDAAALARLARYLDAWLPGYRPSFQPIDETNLGGLILAYRLTAADLPLATAQRTRAFIETLAEGYLQHMEAHRGDARGVWSNNWQSHRIKLATLAAGALDDPALFARGRAAFVAQLSVNLKPDGEVLDFGERDALHYVVYDLEPLVLAAAVARGRGEDWLHLPGRDGQTLARALDWLLPYAQGQRSHEEFRKTTVHFDVQRAEAGLPGYAGRWDPQNARNLYWSASLLDPRYASIARQLAAAPPRLLWAFAPACQG</sequence>
<dbReference type="EMBL" id="MTLN01000005">
    <property type="protein sequence ID" value="ONN71540.1"/>
    <property type="molecule type" value="Genomic_DNA"/>
</dbReference>
<keyword evidence="5" id="KW-1185">Reference proteome</keyword>